<evidence type="ECO:0000256" key="4">
    <source>
        <dbReference type="ARBA" id="ARBA00022840"/>
    </source>
</evidence>
<dbReference type="InterPro" id="IPR003439">
    <property type="entry name" value="ABC_transporter-like_ATP-bd"/>
</dbReference>
<evidence type="ECO:0000259" key="9">
    <source>
        <dbReference type="PROSITE" id="PS50929"/>
    </source>
</evidence>
<feature type="transmembrane region" description="Helical" evidence="7">
    <location>
        <begin position="21"/>
        <end position="44"/>
    </location>
</feature>
<feature type="transmembrane region" description="Helical" evidence="7">
    <location>
        <begin position="133"/>
        <end position="151"/>
    </location>
</feature>
<dbReference type="InterPro" id="IPR003593">
    <property type="entry name" value="AAA+_ATPase"/>
</dbReference>
<reference evidence="10 11" key="1">
    <citation type="submission" date="2014-09" db="EMBL/GenBank/DDBJ databases">
        <title>Genome sequencing and annotation of Bacillus Okhensis strain Kh10-101T.</title>
        <authorList>
            <person name="Prakash J.S."/>
        </authorList>
    </citation>
    <scope>NUCLEOTIDE SEQUENCE [LARGE SCALE GENOMIC DNA]</scope>
    <source>
        <strain evidence="11">Kh10-101T</strain>
    </source>
</reference>
<dbReference type="SMART" id="SM00382">
    <property type="entry name" value="AAA"/>
    <property type="match status" value="1"/>
</dbReference>
<dbReference type="Proteomes" id="UP000030832">
    <property type="component" value="Unassembled WGS sequence"/>
</dbReference>
<dbReference type="GO" id="GO:0005524">
    <property type="term" value="F:ATP binding"/>
    <property type="evidence" value="ECO:0007669"/>
    <property type="project" value="UniProtKB-KW"/>
</dbReference>
<dbReference type="PROSITE" id="PS00211">
    <property type="entry name" value="ABC_TRANSPORTER_1"/>
    <property type="match status" value="1"/>
</dbReference>
<dbReference type="Gene3D" id="3.40.50.300">
    <property type="entry name" value="P-loop containing nucleotide triphosphate hydrolases"/>
    <property type="match status" value="1"/>
</dbReference>
<dbReference type="InterPro" id="IPR011527">
    <property type="entry name" value="ABC1_TM_dom"/>
</dbReference>
<comment type="subcellular location">
    <subcellularLocation>
        <location evidence="1">Cell membrane</location>
        <topology evidence="1">Multi-pass membrane protein</topology>
    </subcellularLocation>
</comment>
<dbReference type="eggNOG" id="COG4987">
    <property type="taxonomic scope" value="Bacteria"/>
</dbReference>
<feature type="domain" description="ABC transporter" evidence="8">
    <location>
        <begin position="341"/>
        <end position="569"/>
    </location>
</feature>
<evidence type="ECO:0000256" key="7">
    <source>
        <dbReference type="SAM" id="Phobius"/>
    </source>
</evidence>
<sequence length="575" mass="64911">MSELTHIVKQMIQDKKDVVRSIFFGFLAGITAVGLFAANGYLISQAALEPPLYVLIAMVAVVKIGSFIRALSRYAERYYSHRATFTMLSNLRVYFYEKIEQIGPALFQKHRSGDLLSRIVGDVESLQNFFLRVLYPPIVMALVFLSTMIFVSFYSMAIVLCLLVGLLLTAVIIPAWFSKRQKKASSQILEERSRLSIDVAEWFYGFRELTIHQKRKEKEQDLVSSSNRYIKEQEQAGIQSISYQSINMAVSLLVSWLVLAVGAFLVASGELNGLFLAMLVMISFIVFEQLVPMALFPIHYEESERAASRLYSVADNKQLTQARLVKQDQDLNLNEGKAPSVHLKDISFAFVGDSRNTLSDISVSFPAGSKTAIVGPSGSGKSTLLKLILKQYEAKGEIFFGTTPLKQLDQEMLWEKAKVILQENHFFYGTVKDNLLLSDPNLTEDQLQQLLIDVQLPYLKLNDLVLEKGQNLSGGEKQRLAMARALAKKGQLWLLDEPTSSLDSSTEQCLYDLFFNQAKEDTVILVSHRFVGLEKMDQIIVIDQGRLVEVGSYSKLMRSKGYFYQLKQIEDSILQ</sequence>
<dbReference type="Gene3D" id="1.20.1560.10">
    <property type="entry name" value="ABC transporter type 1, transmembrane domain"/>
    <property type="match status" value="1"/>
</dbReference>
<proteinExistence type="predicted"/>
<organism evidence="10 11">
    <name type="scientific">Halalkalibacter okhensis</name>
    <dbReference type="NCBI Taxonomy" id="333138"/>
    <lineage>
        <taxon>Bacteria</taxon>
        <taxon>Bacillati</taxon>
        <taxon>Bacillota</taxon>
        <taxon>Bacilli</taxon>
        <taxon>Bacillales</taxon>
        <taxon>Bacillaceae</taxon>
        <taxon>Halalkalibacter</taxon>
    </lineage>
</organism>
<dbReference type="CDD" id="cd03228">
    <property type="entry name" value="ABCC_MRP_Like"/>
    <property type="match status" value="1"/>
</dbReference>
<dbReference type="RefSeq" id="WP_034626297.1">
    <property type="nucleotide sequence ID" value="NZ_JRJU01000003.1"/>
</dbReference>
<dbReference type="PROSITE" id="PS50893">
    <property type="entry name" value="ABC_TRANSPORTER_2"/>
    <property type="match status" value="1"/>
</dbReference>
<dbReference type="PANTHER" id="PTHR24221">
    <property type="entry name" value="ATP-BINDING CASSETTE SUB-FAMILY B"/>
    <property type="match status" value="1"/>
</dbReference>
<comment type="caution">
    <text evidence="10">The sequence shown here is derived from an EMBL/GenBank/DDBJ whole genome shotgun (WGS) entry which is preliminary data.</text>
</comment>
<evidence type="ECO:0000259" key="8">
    <source>
        <dbReference type="PROSITE" id="PS50893"/>
    </source>
</evidence>
<feature type="transmembrane region" description="Helical" evidence="7">
    <location>
        <begin position="157"/>
        <end position="177"/>
    </location>
</feature>
<dbReference type="GO" id="GO:0016887">
    <property type="term" value="F:ATP hydrolysis activity"/>
    <property type="evidence" value="ECO:0007669"/>
    <property type="project" value="InterPro"/>
</dbReference>
<evidence type="ECO:0000256" key="5">
    <source>
        <dbReference type="ARBA" id="ARBA00022989"/>
    </source>
</evidence>
<dbReference type="SUPFAM" id="SSF52540">
    <property type="entry name" value="P-loop containing nucleoside triphosphate hydrolases"/>
    <property type="match status" value="1"/>
</dbReference>
<evidence type="ECO:0000313" key="10">
    <source>
        <dbReference type="EMBL" id="KHF41397.1"/>
    </source>
</evidence>
<evidence type="ECO:0000313" key="11">
    <source>
        <dbReference type="Proteomes" id="UP000030832"/>
    </source>
</evidence>
<evidence type="ECO:0000256" key="3">
    <source>
        <dbReference type="ARBA" id="ARBA00022741"/>
    </source>
</evidence>
<dbReference type="SUPFAM" id="SSF90123">
    <property type="entry name" value="ABC transporter transmembrane region"/>
    <property type="match status" value="1"/>
</dbReference>
<feature type="transmembrane region" description="Helical" evidence="7">
    <location>
        <begin position="50"/>
        <end position="72"/>
    </location>
</feature>
<dbReference type="PROSITE" id="PS50929">
    <property type="entry name" value="ABC_TM1F"/>
    <property type="match status" value="1"/>
</dbReference>
<dbReference type="CDD" id="cd18585">
    <property type="entry name" value="ABC_6TM_CydC"/>
    <property type="match status" value="1"/>
</dbReference>
<dbReference type="EMBL" id="JRJU01000003">
    <property type="protein sequence ID" value="KHF41397.1"/>
    <property type="molecule type" value="Genomic_DNA"/>
</dbReference>
<dbReference type="GO" id="GO:0034040">
    <property type="term" value="F:ATPase-coupled lipid transmembrane transporter activity"/>
    <property type="evidence" value="ECO:0007669"/>
    <property type="project" value="TreeGrafter"/>
</dbReference>
<dbReference type="AlphaFoldDB" id="A0A0B0IKM1"/>
<protein>
    <submittedName>
        <fullName evidence="10">ABC transporter ATP-binding protein</fullName>
    </submittedName>
</protein>
<accession>A0A0B0IKM1</accession>
<dbReference type="Pfam" id="PF00664">
    <property type="entry name" value="ABC_membrane"/>
    <property type="match status" value="1"/>
</dbReference>
<dbReference type="Pfam" id="PF00005">
    <property type="entry name" value="ABC_tran"/>
    <property type="match status" value="1"/>
</dbReference>
<dbReference type="GO" id="GO:0140359">
    <property type="term" value="F:ABC-type transporter activity"/>
    <property type="evidence" value="ECO:0007669"/>
    <property type="project" value="InterPro"/>
</dbReference>
<dbReference type="PANTHER" id="PTHR24221:SF653">
    <property type="entry name" value="TRANSPORT ATP-BINDING PROTEIN CYDC"/>
    <property type="match status" value="1"/>
</dbReference>
<dbReference type="OrthoDB" id="9802264at2"/>
<evidence type="ECO:0000256" key="6">
    <source>
        <dbReference type="ARBA" id="ARBA00023136"/>
    </source>
</evidence>
<keyword evidence="5 7" id="KW-1133">Transmembrane helix</keyword>
<gene>
    <name evidence="10" type="ORF">LQ50_03970</name>
</gene>
<dbReference type="STRING" id="333138.LQ50_03970"/>
<dbReference type="InterPro" id="IPR027417">
    <property type="entry name" value="P-loop_NTPase"/>
</dbReference>
<keyword evidence="6 7" id="KW-0472">Membrane</keyword>
<dbReference type="InterPro" id="IPR036640">
    <property type="entry name" value="ABC1_TM_sf"/>
</dbReference>
<dbReference type="NCBIfam" id="TIGR02868">
    <property type="entry name" value="CydC"/>
    <property type="match status" value="1"/>
</dbReference>
<name>A0A0B0IKM1_9BACI</name>
<dbReference type="GO" id="GO:0034775">
    <property type="term" value="P:glutathione transmembrane transport"/>
    <property type="evidence" value="ECO:0007669"/>
    <property type="project" value="InterPro"/>
</dbReference>
<dbReference type="GO" id="GO:0005886">
    <property type="term" value="C:plasma membrane"/>
    <property type="evidence" value="ECO:0007669"/>
    <property type="project" value="UniProtKB-SubCell"/>
</dbReference>
<evidence type="ECO:0000256" key="2">
    <source>
        <dbReference type="ARBA" id="ARBA00022692"/>
    </source>
</evidence>
<feature type="domain" description="ABC transmembrane type-1" evidence="9">
    <location>
        <begin position="21"/>
        <end position="290"/>
    </location>
</feature>
<keyword evidence="2 7" id="KW-0812">Transmembrane</keyword>
<keyword evidence="3" id="KW-0547">Nucleotide-binding</keyword>
<dbReference type="GO" id="GO:0045454">
    <property type="term" value="P:cell redox homeostasis"/>
    <property type="evidence" value="ECO:0007669"/>
    <property type="project" value="InterPro"/>
</dbReference>
<dbReference type="InterPro" id="IPR039421">
    <property type="entry name" value="Type_1_exporter"/>
</dbReference>
<dbReference type="InterPro" id="IPR014223">
    <property type="entry name" value="ABC_CydC/D"/>
</dbReference>
<evidence type="ECO:0000256" key="1">
    <source>
        <dbReference type="ARBA" id="ARBA00004651"/>
    </source>
</evidence>
<feature type="transmembrane region" description="Helical" evidence="7">
    <location>
        <begin position="273"/>
        <end position="296"/>
    </location>
</feature>
<dbReference type="InterPro" id="IPR017871">
    <property type="entry name" value="ABC_transporter-like_CS"/>
</dbReference>
<keyword evidence="11" id="KW-1185">Reference proteome</keyword>
<feature type="transmembrane region" description="Helical" evidence="7">
    <location>
        <begin position="246"/>
        <end position="267"/>
    </location>
</feature>
<keyword evidence="4 10" id="KW-0067">ATP-binding</keyword>